<organism evidence="2">
    <name type="scientific">Arabidopsis lyrata subsp. lyrata</name>
    <name type="common">Lyre-leaved rock-cress</name>
    <dbReference type="NCBI Taxonomy" id="81972"/>
    <lineage>
        <taxon>Eukaryota</taxon>
        <taxon>Viridiplantae</taxon>
        <taxon>Streptophyta</taxon>
        <taxon>Embryophyta</taxon>
        <taxon>Tracheophyta</taxon>
        <taxon>Spermatophyta</taxon>
        <taxon>Magnoliopsida</taxon>
        <taxon>eudicotyledons</taxon>
        <taxon>Gunneridae</taxon>
        <taxon>Pentapetalae</taxon>
        <taxon>rosids</taxon>
        <taxon>malvids</taxon>
        <taxon>Brassicales</taxon>
        <taxon>Brassicaceae</taxon>
        <taxon>Camelineae</taxon>
        <taxon>Arabidopsis</taxon>
    </lineage>
</organism>
<evidence type="ECO:0000313" key="1">
    <source>
        <dbReference type="EMBL" id="EFH64712.1"/>
    </source>
</evidence>
<proteinExistence type="predicted"/>
<protein>
    <submittedName>
        <fullName evidence="1">Predicted protein</fullName>
    </submittedName>
</protein>
<sequence>MLLQNLRPSISNLSPILTWVSSDNIQISSPCVGDVVSGIDGVSDRAHCDQVTLQSRASFLSFRESVSPTLSWPQLKCYGVGFFPSWNGVRRFFTGTSLFRHDIIWVSHMNLSNSGIGNQFRTWDPGVIDCDSTVCVMKLRMHQLDHKLIQILKSIIDIVKFWRHDLINIGWILWLWNASARQTVEYMHKMGMGNCVNGRIRNDFISIRRHKSDFINKNIFVEIHGQRVTRRKTAARTRLNFTRLDERSLAPMLGGEEDDGFVFLLFSNGNGLHQYWSSPPLQLLIFNNFNPSRNTKCLIDDDVDCVVGSNASLVVSSTEVIMDMLLCQGLCFSRKITKSSFLRKTLVRKLWYHRVYISELFMDTSGVKLRFAKRKFSHKLLHANRNQEKSNMKLDNNGSYGRLASKTTLRKASSISLLLYFS</sequence>
<dbReference type="AlphaFoldDB" id="D7KSH6"/>
<dbReference type="Proteomes" id="UP000008694">
    <property type="component" value="Unassembled WGS sequence"/>
</dbReference>
<accession>D7KSH6</accession>
<dbReference type="Gramene" id="Al_scaffold_0002_1107">
    <property type="protein sequence ID" value="Al_scaffold_0002_1107"/>
    <property type="gene ID" value="Al_scaffold_0002_1107"/>
</dbReference>
<gene>
    <name evidence="1" type="ORF">ARALYDRAFT_675957</name>
</gene>
<reference evidence="2" key="1">
    <citation type="journal article" date="2011" name="Nat. Genet.">
        <title>The Arabidopsis lyrata genome sequence and the basis of rapid genome size change.</title>
        <authorList>
            <person name="Hu T.T."/>
            <person name="Pattyn P."/>
            <person name="Bakker E.G."/>
            <person name="Cao J."/>
            <person name="Cheng J.-F."/>
            <person name="Clark R.M."/>
            <person name="Fahlgren N."/>
            <person name="Fawcett J.A."/>
            <person name="Grimwood J."/>
            <person name="Gundlach H."/>
            <person name="Haberer G."/>
            <person name="Hollister J.D."/>
            <person name="Ossowski S."/>
            <person name="Ottilar R.P."/>
            <person name="Salamov A.A."/>
            <person name="Schneeberger K."/>
            <person name="Spannagl M."/>
            <person name="Wang X."/>
            <person name="Yang L."/>
            <person name="Nasrallah M.E."/>
            <person name="Bergelson J."/>
            <person name="Carrington J.C."/>
            <person name="Gaut B.S."/>
            <person name="Schmutz J."/>
            <person name="Mayer K.F.X."/>
            <person name="Van de Peer Y."/>
            <person name="Grigoriev I.V."/>
            <person name="Nordborg M."/>
            <person name="Weigel D."/>
            <person name="Guo Y.-L."/>
        </authorList>
    </citation>
    <scope>NUCLEOTIDE SEQUENCE [LARGE SCALE GENOMIC DNA]</scope>
    <source>
        <strain evidence="2">cv. MN47</strain>
    </source>
</reference>
<dbReference type="HOGENOM" id="CLU_651082_0_0_1"/>
<dbReference type="EMBL" id="GL348714">
    <property type="protein sequence ID" value="EFH64712.1"/>
    <property type="molecule type" value="Genomic_DNA"/>
</dbReference>
<name>D7KSH6_ARALL</name>
<keyword evidence="2" id="KW-1185">Reference proteome</keyword>
<evidence type="ECO:0000313" key="2">
    <source>
        <dbReference type="Proteomes" id="UP000008694"/>
    </source>
</evidence>